<dbReference type="STRING" id="74649.A0A2P6RV81"/>
<comment type="caution">
    <text evidence="2">The sequence shown here is derived from an EMBL/GenBank/DDBJ whole genome shotgun (WGS) entry which is preliminary data.</text>
</comment>
<gene>
    <name evidence="2" type="ORF">RchiOBHm_Chr2g0131961</name>
</gene>
<dbReference type="PANTHER" id="PTHR31175:SF108">
    <property type="entry name" value="AUXIN-RESPONSIVE PROTEIN"/>
    <property type="match status" value="1"/>
</dbReference>
<name>A0A2P6RV81_ROSCH</name>
<dbReference type="AlphaFoldDB" id="A0A2P6RV81"/>
<organism evidence="2 3">
    <name type="scientific">Rosa chinensis</name>
    <name type="common">China rose</name>
    <dbReference type="NCBI Taxonomy" id="74649"/>
    <lineage>
        <taxon>Eukaryota</taxon>
        <taxon>Viridiplantae</taxon>
        <taxon>Streptophyta</taxon>
        <taxon>Embryophyta</taxon>
        <taxon>Tracheophyta</taxon>
        <taxon>Spermatophyta</taxon>
        <taxon>Magnoliopsida</taxon>
        <taxon>eudicotyledons</taxon>
        <taxon>Gunneridae</taxon>
        <taxon>Pentapetalae</taxon>
        <taxon>rosids</taxon>
        <taxon>fabids</taxon>
        <taxon>Rosales</taxon>
        <taxon>Rosaceae</taxon>
        <taxon>Rosoideae</taxon>
        <taxon>Rosoideae incertae sedis</taxon>
        <taxon>Rosa</taxon>
    </lineage>
</organism>
<evidence type="ECO:0000313" key="2">
    <source>
        <dbReference type="EMBL" id="PRQ50326.1"/>
    </source>
</evidence>
<dbReference type="Gramene" id="PRQ50326">
    <property type="protein sequence ID" value="PRQ50326"/>
    <property type="gene ID" value="RchiOBHm_Chr2g0131961"/>
</dbReference>
<dbReference type="InterPro" id="IPR003676">
    <property type="entry name" value="SAUR_fam"/>
</dbReference>
<evidence type="ECO:0000313" key="3">
    <source>
        <dbReference type="Proteomes" id="UP000238479"/>
    </source>
</evidence>
<keyword evidence="3" id="KW-1185">Reference proteome</keyword>
<comment type="similarity">
    <text evidence="1">Belongs to the ARG7 family.</text>
</comment>
<dbReference type="PANTHER" id="PTHR31175">
    <property type="entry name" value="AUXIN-RESPONSIVE FAMILY PROTEIN"/>
    <property type="match status" value="1"/>
</dbReference>
<proteinExistence type="inferred from homology"/>
<reference evidence="2 3" key="1">
    <citation type="journal article" date="2018" name="Nat. Genet.">
        <title>The Rosa genome provides new insights in the design of modern roses.</title>
        <authorList>
            <person name="Bendahmane M."/>
        </authorList>
    </citation>
    <scope>NUCLEOTIDE SEQUENCE [LARGE SCALE GENOMIC DNA]</scope>
    <source>
        <strain evidence="3">cv. Old Blush</strain>
    </source>
</reference>
<accession>A0A2P6RV81</accession>
<dbReference type="GO" id="GO:0009733">
    <property type="term" value="P:response to auxin"/>
    <property type="evidence" value="ECO:0007669"/>
    <property type="project" value="InterPro"/>
</dbReference>
<dbReference type="Pfam" id="PF02519">
    <property type="entry name" value="Auxin_inducible"/>
    <property type="match status" value="1"/>
</dbReference>
<sequence>MDVMLSPKKLIKMTKKLQKVPVIGRKRTSPPTVIGSNKMNSTTADKGTFVIYTLDKRRFMLPLSYLCNHIFQELFKMSEEELGISRSGPIVLPCDSLLVNYIVSLVQLGMSIEVEKAILNSIIRLRSSYFLSTPDKPTITPLWFLNRSGLCCTYIVRFH</sequence>
<protein>
    <submittedName>
        <fullName evidence="2">Putative small auxin-up RNA</fullName>
    </submittedName>
</protein>
<dbReference type="OMA" id="CHTIIDL"/>
<dbReference type="EMBL" id="PDCK01000040">
    <property type="protein sequence ID" value="PRQ50326.1"/>
    <property type="molecule type" value="Genomic_DNA"/>
</dbReference>
<dbReference type="Proteomes" id="UP000238479">
    <property type="component" value="Chromosome 2"/>
</dbReference>
<evidence type="ECO:0000256" key="1">
    <source>
        <dbReference type="ARBA" id="ARBA00006974"/>
    </source>
</evidence>